<evidence type="ECO:0000313" key="2">
    <source>
        <dbReference type="Proteomes" id="UP000886520"/>
    </source>
</evidence>
<dbReference type="AlphaFoldDB" id="A0A9D4ZPA8"/>
<proteinExistence type="predicted"/>
<sequence length="123" mass="14111">MIGQLFGMSMMCTVSWVYAPIIDNLLSHLLELQLCYMLLLAKESLSLGGKRKSQPRTPQGREVVQYVHRNISRNFGSHPIHIILRIVYHAIFPSVVLKEEKKVVLSPQRISPCTSHELFYHVP</sequence>
<evidence type="ECO:0000313" key="1">
    <source>
        <dbReference type="EMBL" id="KAI5080140.1"/>
    </source>
</evidence>
<protein>
    <submittedName>
        <fullName evidence="1">Uncharacterized protein</fullName>
    </submittedName>
</protein>
<comment type="caution">
    <text evidence="1">The sequence shown here is derived from an EMBL/GenBank/DDBJ whole genome shotgun (WGS) entry which is preliminary data.</text>
</comment>
<name>A0A9D4ZPA8_ADICA</name>
<gene>
    <name evidence="1" type="ORF">GOP47_0005619</name>
</gene>
<accession>A0A9D4ZPA8</accession>
<dbReference type="Proteomes" id="UP000886520">
    <property type="component" value="Chromosome 5"/>
</dbReference>
<keyword evidence="2" id="KW-1185">Reference proteome</keyword>
<organism evidence="1 2">
    <name type="scientific">Adiantum capillus-veneris</name>
    <name type="common">Maidenhair fern</name>
    <dbReference type="NCBI Taxonomy" id="13818"/>
    <lineage>
        <taxon>Eukaryota</taxon>
        <taxon>Viridiplantae</taxon>
        <taxon>Streptophyta</taxon>
        <taxon>Embryophyta</taxon>
        <taxon>Tracheophyta</taxon>
        <taxon>Polypodiopsida</taxon>
        <taxon>Polypodiidae</taxon>
        <taxon>Polypodiales</taxon>
        <taxon>Pteridineae</taxon>
        <taxon>Pteridaceae</taxon>
        <taxon>Vittarioideae</taxon>
        <taxon>Adiantum</taxon>
    </lineage>
</organism>
<reference evidence="1 2" key="1">
    <citation type="submission" date="2021-01" db="EMBL/GenBank/DDBJ databases">
        <title>Adiantum capillus-veneris genome.</title>
        <authorList>
            <person name="Fang Y."/>
            <person name="Liao Q."/>
        </authorList>
    </citation>
    <scope>NUCLEOTIDE SEQUENCE [LARGE SCALE GENOMIC DNA]</scope>
    <source>
        <strain evidence="1">H3</strain>
        <tissue evidence="1">Leaf</tissue>
    </source>
</reference>
<dbReference type="EMBL" id="JABFUD020000005">
    <property type="protein sequence ID" value="KAI5080140.1"/>
    <property type="molecule type" value="Genomic_DNA"/>
</dbReference>